<organism evidence="1">
    <name type="scientific">Pseudictyota dubia</name>
    <dbReference type="NCBI Taxonomy" id="2749911"/>
    <lineage>
        <taxon>Eukaryota</taxon>
        <taxon>Sar</taxon>
        <taxon>Stramenopiles</taxon>
        <taxon>Ochrophyta</taxon>
        <taxon>Bacillariophyta</taxon>
        <taxon>Mediophyceae</taxon>
        <taxon>Biddulphiophycidae</taxon>
        <taxon>Eupodiscales</taxon>
        <taxon>Odontellaceae</taxon>
        <taxon>Pseudictyota</taxon>
    </lineage>
</organism>
<dbReference type="AlphaFoldDB" id="A0A7R9VQA6"/>
<accession>A0A7R9VQA6</accession>
<evidence type="ECO:0000313" key="1">
    <source>
        <dbReference type="EMBL" id="CAD8302084.1"/>
    </source>
</evidence>
<sequence length="109" mass="12455">MKRNGAIAAVNHCMYFNRGRHKLILFFASIIQINRPVQCGCHKYPRTGWKHEFPSFLIDCPEKRSACDEYGKKGRDDDSTLAWALEPKEHLVPGISQGKVSTVNNKRPQ</sequence>
<proteinExistence type="predicted"/>
<dbReference type="EMBL" id="HBED01011530">
    <property type="protein sequence ID" value="CAD8302084.1"/>
    <property type="molecule type" value="Transcribed_RNA"/>
</dbReference>
<reference evidence="1" key="1">
    <citation type="submission" date="2021-01" db="EMBL/GenBank/DDBJ databases">
        <authorList>
            <person name="Corre E."/>
            <person name="Pelletier E."/>
            <person name="Niang G."/>
            <person name="Scheremetjew M."/>
            <person name="Finn R."/>
            <person name="Kale V."/>
            <person name="Holt S."/>
            <person name="Cochrane G."/>
            <person name="Meng A."/>
            <person name="Brown T."/>
            <person name="Cohen L."/>
        </authorList>
    </citation>
    <scope>NUCLEOTIDE SEQUENCE</scope>
    <source>
        <strain evidence="1">CCMP147</strain>
    </source>
</reference>
<protein>
    <submittedName>
        <fullName evidence="1">Uncharacterized protein</fullName>
    </submittedName>
</protein>
<name>A0A7R9VQA6_9STRA</name>
<gene>
    <name evidence="1" type="ORF">TDUB1175_LOCUS5753</name>
</gene>